<dbReference type="SUPFAM" id="SSF56112">
    <property type="entry name" value="Protein kinase-like (PK-like)"/>
    <property type="match status" value="1"/>
</dbReference>
<feature type="binding site" evidence="4">
    <location>
        <position position="67"/>
    </location>
    <ligand>
        <name>ATP</name>
        <dbReference type="ChEBI" id="CHEBI:30616"/>
    </ligand>
</feature>
<dbReference type="PROSITE" id="PS00109">
    <property type="entry name" value="PROTEIN_KINASE_TYR"/>
    <property type="match status" value="1"/>
</dbReference>
<dbReference type="InterPro" id="IPR041664">
    <property type="entry name" value="AAA_16"/>
</dbReference>
<dbReference type="InterPro" id="IPR019734">
    <property type="entry name" value="TPR_rpt"/>
</dbReference>
<dbReference type="GO" id="GO:0004672">
    <property type="term" value="F:protein kinase activity"/>
    <property type="evidence" value="ECO:0007669"/>
    <property type="project" value="InterPro"/>
</dbReference>
<keyword evidence="2 4" id="KW-0067">ATP-binding</keyword>
<protein>
    <recommendedName>
        <fullName evidence="6">Protein kinase domain-containing protein</fullName>
    </recommendedName>
</protein>
<dbReference type="InterPro" id="IPR011009">
    <property type="entry name" value="Kinase-like_dom_sf"/>
</dbReference>
<reference evidence="7 8" key="1">
    <citation type="submission" date="2015-07" db="EMBL/GenBank/DDBJ databases">
        <title>Genome analysis of myxobacterium Chondromyces crocatus Cm c5 reveals a high potential for natural compound synthesis and the genetic basis for the loss of fruiting body formation.</title>
        <authorList>
            <person name="Zaburannyi N."/>
            <person name="Bunk B."/>
            <person name="Maier J."/>
            <person name="Overmann J."/>
            <person name="Mueller R."/>
        </authorList>
    </citation>
    <scope>NUCLEOTIDE SEQUENCE [LARGE SCALE GENOMIC DNA]</scope>
    <source>
        <strain evidence="7 8">Cm c5</strain>
    </source>
</reference>
<dbReference type="PROSITE" id="PS50005">
    <property type="entry name" value="TPR"/>
    <property type="match status" value="1"/>
</dbReference>
<dbReference type="InterPro" id="IPR011990">
    <property type="entry name" value="TPR-like_helical_dom_sf"/>
</dbReference>
<dbReference type="SUPFAM" id="SSF48452">
    <property type="entry name" value="TPR-like"/>
    <property type="match status" value="2"/>
</dbReference>
<dbReference type="InterPro" id="IPR017441">
    <property type="entry name" value="Protein_kinase_ATP_BS"/>
</dbReference>
<evidence type="ECO:0000256" key="1">
    <source>
        <dbReference type="ARBA" id="ARBA00022741"/>
    </source>
</evidence>
<dbReference type="CDD" id="cd14014">
    <property type="entry name" value="STKc_PknB_like"/>
    <property type="match status" value="1"/>
</dbReference>
<sequence>MRGIVRPTWCGASHGPGCPRRTALMAKHPSQLADLEIIRRIGAGGMAEVFLSKKRGAEGTYKLLVAKRILPAHGASRRFRAMFVEEAHLATRLNHPNIVQVYEFSDHGDDGLLLLMEYVEGFDLGKLMSSAKQKGTKVPPYVAAFLVAEAAKGLHYAHERKDEGGVPLAIVHRDVSPQNILISFEGVVKIADFGIASANLFREEPGVLKGKFGYMSPEQARGDKVDRRSDIYALGVVLYELLTLRSPYGKIDDEALLEAVKEGTFDPPQLHAPDAPPELAAIVQKAMAHDREGRYQTARDLAGAIARVLLAKQELVDSAAVEQTVAHLLGRDLPEGAVMRGALTHAEGPPDQPRTMAAVPAARTAGTAGTEGTGAQRAVREVRHVAVVTLRLDGLQALESALGPAAAQRTEQSIRALLDDIGFRRGAVWSWQSAATARAVVGLMDNPSRAAFDAASLAIDVHEALAGASDDLPAELRAAMGIVRGIAAGERDKEGRLIHHALQEPANFLAERLGERTPFGRTWVAGGVYRLVRRDFRWSDAPALDLENARDYPVPQQMRLYGLERPLTREERIAEIALAPTDLVGRDAERADLHAAYHRAVSPPIMAPTELASIHDTEDRRSLPPPPGSALRGEFVARALVGEMGIGKTALTAAFLAELPSDARILHVECSPVKQELPLATLSDVLRDITGMGLEHTLEDASSVLRGLLGPAARTPAGTRIVSRLSELVTGKQGDQPDEDAPSYGRDLLLRGVRYLLGALARHQPLVIVIDGLQWSDRQSLDLIQELVRRTDALPILALLLTRPEDRVNPFLEGLVRIELRGLSPEEQTRLVEARLGVREGVAAVCGELLPRASGNPFFLLEMVDALLERGTLEIVERESGVQELRRHERAGDRAEKLPSTLEQLIGDRLRELPPEEQEVVRWLAVAGGPLLAEDLLNLMRLANDEAIVRLCARGLCDRRAGTVDFRHPLTRDVAYLSLDGSTRARMHRRLGEHLSTTPLAQGISAAIVAQHLARGESPGPAAQLYLEAASGARMGHQAQLALRYYQRALKLLPTGDSRRMVAHEALEAIFRHLGKRRERKTHLTALRKLARESGQARWVALAMVRTARLDLDDGHLSRGAPVAQRAAEIARLARRPALEVEALTSLSEILRELGDIPGALSASDRAIRVAHSGELTPRARAEVLRAKGVLLRRVGRVHEAVEAYAEAIAVFRAVGARRSEARAKNALAVAMLVLERFEDSIAVGLSSISIDLAIGGRFQIAKTLSNIGQSYLRLGDMNRALGYLKRAREAHERYDDQDARADTLLCSAWVLLEGGDLDAAHTLVADAGALIAVTGNVYDMVHQRILRSLLARARGDLRAALATSAEARALAEAQGFMSYHAYATAIEAATRADTNDLHAAVLLARTALGAVEAGSSEYGIEIRDLACSVLARGAPASAPDAYHRAALHIRKVASYVRDQRHRELFTARPVVRRILDADRESAEESHVVAPARGRSSGAPGGEWIPGASAAVSSSAPERALSSGGGDPRRGVTGRGAAE</sequence>
<dbReference type="SMART" id="SM00028">
    <property type="entry name" value="TPR"/>
    <property type="match status" value="4"/>
</dbReference>
<feature type="region of interest" description="Disordered" evidence="5">
    <location>
        <begin position="1480"/>
        <end position="1539"/>
    </location>
</feature>
<dbReference type="InterPro" id="IPR000719">
    <property type="entry name" value="Prot_kinase_dom"/>
</dbReference>
<dbReference type="SUPFAM" id="SSF52540">
    <property type="entry name" value="P-loop containing nucleoside triphosphate hydrolases"/>
    <property type="match status" value="1"/>
</dbReference>
<dbReference type="Pfam" id="PF00069">
    <property type="entry name" value="Pkinase"/>
    <property type="match status" value="1"/>
</dbReference>
<keyword evidence="3" id="KW-0802">TPR repeat</keyword>
<name>A0A0K1ELQ7_CHOCO</name>
<organism evidence="7 8">
    <name type="scientific">Chondromyces crocatus</name>
    <dbReference type="NCBI Taxonomy" id="52"/>
    <lineage>
        <taxon>Bacteria</taxon>
        <taxon>Pseudomonadati</taxon>
        <taxon>Myxococcota</taxon>
        <taxon>Polyangia</taxon>
        <taxon>Polyangiales</taxon>
        <taxon>Polyangiaceae</taxon>
        <taxon>Chondromyces</taxon>
    </lineage>
</organism>
<gene>
    <name evidence="7" type="ORF">CMC5_057550</name>
</gene>
<dbReference type="PANTHER" id="PTHR16305:SF28">
    <property type="entry name" value="GUANYLATE CYCLASE DOMAIN-CONTAINING PROTEIN"/>
    <property type="match status" value="1"/>
</dbReference>
<evidence type="ECO:0000313" key="7">
    <source>
        <dbReference type="EMBL" id="AKT41548.1"/>
    </source>
</evidence>
<evidence type="ECO:0000256" key="2">
    <source>
        <dbReference type="ARBA" id="ARBA00022840"/>
    </source>
</evidence>
<evidence type="ECO:0000256" key="4">
    <source>
        <dbReference type="PROSITE-ProRule" id="PRU10141"/>
    </source>
</evidence>
<dbReference type="EMBL" id="CP012159">
    <property type="protein sequence ID" value="AKT41548.1"/>
    <property type="molecule type" value="Genomic_DNA"/>
</dbReference>
<dbReference type="InterPro" id="IPR027417">
    <property type="entry name" value="P-loop_NTPase"/>
</dbReference>
<dbReference type="Proteomes" id="UP000067626">
    <property type="component" value="Chromosome"/>
</dbReference>
<feature type="domain" description="Protein kinase" evidence="6">
    <location>
        <begin position="35"/>
        <end position="310"/>
    </location>
</feature>
<evidence type="ECO:0000256" key="5">
    <source>
        <dbReference type="SAM" id="MobiDB-lite"/>
    </source>
</evidence>
<evidence type="ECO:0000256" key="3">
    <source>
        <dbReference type="PROSITE-ProRule" id="PRU00339"/>
    </source>
</evidence>
<dbReference type="PANTHER" id="PTHR16305">
    <property type="entry name" value="TESTICULAR SOLUBLE ADENYLYL CYCLASE"/>
    <property type="match status" value="1"/>
</dbReference>
<evidence type="ECO:0000259" key="6">
    <source>
        <dbReference type="PROSITE" id="PS50011"/>
    </source>
</evidence>
<dbReference type="STRING" id="52.CMC5_057550"/>
<dbReference type="Pfam" id="PF13424">
    <property type="entry name" value="TPR_12"/>
    <property type="match status" value="1"/>
</dbReference>
<evidence type="ECO:0000313" key="8">
    <source>
        <dbReference type="Proteomes" id="UP000067626"/>
    </source>
</evidence>
<dbReference type="Gene3D" id="1.10.510.10">
    <property type="entry name" value="Transferase(Phosphotransferase) domain 1"/>
    <property type="match status" value="1"/>
</dbReference>
<accession>A0A0K1ELQ7</accession>
<dbReference type="InterPro" id="IPR008266">
    <property type="entry name" value="Tyr_kinase_AS"/>
</dbReference>
<dbReference type="PROSITE" id="PS00107">
    <property type="entry name" value="PROTEIN_KINASE_ATP"/>
    <property type="match status" value="1"/>
</dbReference>
<dbReference type="Gene3D" id="3.30.200.20">
    <property type="entry name" value="Phosphorylase Kinase, domain 1"/>
    <property type="match status" value="1"/>
</dbReference>
<dbReference type="GO" id="GO:0005737">
    <property type="term" value="C:cytoplasm"/>
    <property type="evidence" value="ECO:0007669"/>
    <property type="project" value="TreeGrafter"/>
</dbReference>
<dbReference type="KEGG" id="ccro:CMC5_057550"/>
<keyword evidence="8" id="KW-1185">Reference proteome</keyword>
<dbReference type="PROSITE" id="PS50011">
    <property type="entry name" value="PROTEIN_KINASE_DOM"/>
    <property type="match status" value="1"/>
</dbReference>
<feature type="repeat" description="TPR" evidence="3">
    <location>
        <begin position="1262"/>
        <end position="1295"/>
    </location>
</feature>
<dbReference type="GO" id="GO:0005524">
    <property type="term" value="F:ATP binding"/>
    <property type="evidence" value="ECO:0007669"/>
    <property type="project" value="UniProtKB-UniRule"/>
</dbReference>
<dbReference type="OrthoDB" id="9801841at2"/>
<keyword evidence="1 4" id="KW-0547">Nucleotide-binding</keyword>
<dbReference type="Pfam" id="PF13191">
    <property type="entry name" value="AAA_16"/>
    <property type="match status" value="1"/>
</dbReference>
<dbReference type="Gene3D" id="1.25.40.10">
    <property type="entry name" value="Tetratricopeptide repeat domain"/>
    <property type="match status" value="2"/>
</dbReference>
<dbReference type="GO" id="GO:0004016">
    <property type="term" value="F:adenylate cyclase activity"/>
    <property type="evidence" value="ECO:0007669"/>
    <property type="project" value="TreeGrafter"/>
</dbReference>
<proteinExistence type="predicted"/>